<keyword evidence="14" id="KW-1185">Reference proteome</keyword>
<feature type="transmembrane region" description="Helical" evidence="12">
    <location>
        <begin position="68"/>
        <end position="88"/>
    </location>
</feature>
<feature type="transmembrane region" description="Helical" evidence="12">
    <location>
        <begin position="35"/>
        <end position="56"/>
    </location>
</feature>
<dbReference type="InterPro" id="IPR003691">
    <property type="entry name" value="FluC"/>
</dbReference>
<name>A0ABT0PBP2_9GAMM</name>
<evidence type="ECO:0000256" key="7">
    <source>
        <dbReference type="ARBA" id="ARBA00023065"/>
    </source>
</evidence>
<dbReference type="EMBL" id="JAMFLX010000002">
    <property type="protein sequence ID" value="MCL6268797.1"/>
    <property type="molecule type" value="Genomic_DNA"/>
</dbReference>
<keyword evidence="2 12" id="KW-1003">Cell membrane</keyword>
<comment type="subcellular location">
    <subcellularLocation>
        <location evidence="1 12">Cell membrane</location>
        <topology evidence="1 12">Multi-pass membrane protein</topology>
    </subcellularLocation>
</comment>
<evidence type="ECO:0000256" key="12">
    <source>
        <dbReference type="HAMAP-Rule" id="MF_00454"/>
    </source>
</evidence>
<keyword evidence="8 12" id="KW-0472">Membrane</keyword>
<gene>
    <name evidence="12 13" type="primary">crcB</name>
    <name evidence="12" type="synonym">fluC</name>
    <name evidence="13" type="ORF">M3P05_02380</name>
</gene>
<keyword evidence="12" id="KW-0479">Metal-binding</keyword>
<organism evidence="13 14">
    <name type="scientific">Parendozoicomonas callyspongiae</name>
    <dbReference type="NCBI Taxonomy" id="2942213"/>
    <lineage>
        <taxon>Bacteria</taxon>
        <taxon>Pseudomonadati</taxon>
        <taxon>Pseudomonadota</taxon>
        <taxon>Gammaproteobacteria</taxon>
        <taxon>Oceanospirillales</taxon>
        <taxon>Endozoicomonadaceae</taxon>
        <taxon>Parendozoicomonas</taxon>
    </lineage>
</organism>
<feature type="binding site" evidence="12">
    <location>
        <position position="78"/>
    </location>
    <ligand>
        <name>Na(+)</name>
        <dbReference type="ChEBI" id="CHEBI:29101"/>
        <note>structural</note>
    </ligand>
</feature>
<evidence type="ECO:0000256" key="2">
    <source>
        <dbReference type="ARBA" id="ARBA00022475"/>
    </source>
</evidence>
<dbReference type="Proteomes" id="UP001203338">
    <property type="component" value="Unassembled WGS sequence"/>
</dbReference>
<evidence type="ECO:0000313" key="14">
    <source>
        <dbReference type="Proteomes" id="UP001203338"/>
    </source>
</evidence>
<dbReference type="HAMAP" id="MF_00454">
    <property type="entry name" value="FluC"/>
    <property type="match status" value="1"/>
</dbReference>
<protein>
    <recommendedName>
        <fullName evidence="12">Fluoride-specific ion channel FluC</fullName>
    </recommendedName>
</protein>
<evidence type="ECO:0000256" key="3">
    <source>
        <dbReference type="ARBA" id="ARBA00022519"/>
    </source>
</evidence>
<evidence type="ECO:0000256" key="4">
    <source>
        <dbReference type="ARBA" id="ARBA00022692"/>
    </source>
</evidence>
<evidence type="ECO:0000256" key="1">
    <source>
        <dbReference type="ARBA" id="ARBA00004651"/>
    </source>
</evidence>
<reference evidence="13 14" key="1">
    <citation type="submission" date="2022-05" db="EMBL/GenBank/DDBJ databases">
        <authorList>
            <person name="Park J.-S."/>
        </authorList>
    </citation>
    <scope>NUCLEOTIDE SEQUENCE [LARGE SCALE GENOMIC DNA]</scope>
    <source>
        <strain evidence="13 14">2012CJ34-2</strain>
    </source>
</reference>
<evidence type="ECO:0000256" key="9">
    <source>
        <dbReference type="ARBA" id="ARBA00023303"/>
    </source>
</evidence>
<comment type="caution">
    <text evidence="13">The sequence shown here is derived from an EMBL/GenBank/DDBJ whole genome shotgun (WGS) entry which is preliminary data.</text>
</comment>
<feature type="binding site" evidence="12">
    <location>
        <position position="75"/>
    </location>
    <ligand>
        <name>Na(+)</name>
        <dbReference type="ChEBI" id="CHEBI:29101"/>
        <note>structural</note>
    </ligand>
</feature>
<evidence type="ECO:0000256" key="5">
    <source>
        <dbReference type="ARBA" id="ARBA00022989"/>
    </source>
</evidence>
<keyword evidence="9 12" id="KW-0407">Ion channel</keyword>
<keyword evidence="6 12" id="KW-0915">Sodium</keyword>
<evidence type="ECO:0000313" key="13">
    <source>
        <dbReference type="EMBL" id="MCL6268797.1"/>
    </source>
</evidence>
<proteinExistence type="inferred from homology"/>
<feature type="transmembrane region" description="Helical" evidence="12">
    <location>
        <begin position="100"/>
        <end position="121"/>
    </location>
</feature>
<dbReference type="PANTHER" id="PTHR28259">
    <property type="entry name" value="FLUORIDE EXPORT PROTEIN 1-RELATED"/>
    <property type="match status" value="1"/>
</dbReference>
<dbReference type="RefSeq" id="WP_249697627.1">
    <property type="nucleotide sequence ID" value="NZ_JAMFLX010000002.1"/>
</dbReference>
<accession>A0ABT0PBP2</accession>
<evidence type="ECO:0000256" key="8">
    <source>
        <dbReference type="ARBA" id="ARBA00023136"/>
    </source>
</evidence>
<evidence type="ECO:0000256" key="10">
    <source>
        <dbReference type="ARBA" id="ARBA00035120"/>
    </source>
</evidence>
<comment type="similarity">
    <text evidence="10 12">Belongs to the fluoride channel Fluc/FEX (TC 1.A.43) family.</text>
</comment>
<comment type="function">
    <text evidence="12">Fluoride-specific ion channel. Important for reducing fluoride concentration in the cell, thus reducing its toxicity.</text>
</comment>
<comment type="catalytic activity">
    <reaction evidence="11">
        <text>fluoride(in) = fluoride(out)</text>
        <dbReference type="Rhea" id="RHEA:76159"/>
        <dbReference type="ChEBI" id="CHEBI:17051"/>
    </reaction>
    <physiologicalReaction direction="left-to-right" evidence="11">
        <dbReference type="Rhea" id="RHEA:76160"/>
    </physiologicalReaction>
</comment>
<evidence type="ECO:0000256" key="6">
    <source>
        <dbReference type="ARBA" id="ARBA00023053"/>
    </source>
</evidence>
<evidence type="ECO:0000256" key="11">
    <source>
        <dbReference type="ARBA" id="ARBA00035585"/>
    </source>
</evidence>
<sequence length="126" mass="13468">MQWLAIAAGGAIGALLRSFIYLGFAEIGNPRLFHVPTLVANIAGSFIIGISYYALVEHALLPSIWRQFLVVGLLGALTTFSTFSLDGFRLIQEGEVAQALVYMLTSVVGCLLATAGGYVLANRLFS</sequence>
<dbReference type="NCBIfam" id="TIGR00494">
    <property type="entry name" value="crcB"/>
    <property type="match status" value="1"/>
</dbReference>
<keyword evidence="5 12" id="KW-1133">Transmembrane helix</keyword>
<comment type="activity regulation">
    <text evidence="12">Na(+) is not transported, but it plays an essential structural role and its presence is essential for fluoride channel function.</text>
</comment>
<dbReference type="PANTHER" id="PTHR28259:SF1">
    <property type="entry name" value="FLUORIDE EXPORT PROTEIN 1-RELATED"/>
    <property type="match status" value="1"/>
</dbReference>
<dbReference type="Pfam" id="PF02537">
    <property type="entry name" value="CRCB"/>
    <property type="match status" value="1"/>
</dbReference>
<keyword evidence="3" id="KW-0997">Cell inner membrane</keyword>
<keyword evidence="4 12" id="KW-0812">Transmembrane</keyword>
<keyword evidence="12" id="KW-0813">Transport</keyword>
<keyword evidence="7 12" id="KW-0406">Ion transport</keyword>